<evidence type="ECO:0000313" key="2">
    <source>
        <dbReference type="Proteomes" id="UP001180020"/>
    </source>
</evidence>
<accession>A0AAV9E506</accession>
<evidence type="ECO:0000313" key="1">
    <source>
        <dbReference type="EMBL" id="KAK1308010.1"/>
    </source>
</evidence>
<sequence length="85" mass="9585">MFHPATPDVSPILLTQNIYILNKGYANEELYLEIYTGVGDCSHNIQIQQWRSGSTAENMPIYTVQMVNEGSKGVEKIMVDCGDFR</sequence>
<dbReference type="Proteomes" id="UP001180020">
    <property type="component" value="Unassembled WGS sequence"/>
</dbReference>
<keyword evidence="2" id="KW-1185">Reference proteome</keyword>
<dbReference type="EMBL" id="JAUJYO010000009">
    <property type="protein sequence ID" value="KAK1308010.1"/>
    <property type="molecule type" value="Genomic_DNA"/>
</dbReference>
<organism evidence="1 2">
    <name type="scientific">Acorus calamus</name>
    <name type="common">Sweet flag</name>
    <dbReference type="NCBI Taxonomy" id="4465"/>
    <lineage>
        <taxon>Eukaryota</taxon>
        <taxon>Viridiplantae</taxon>
        <taxon>Streptophyta</taxon>
        <taxon>Embryophyta</taxon>
        <taxon>Tracheophyta</taxon>
        <taxon>Spermatophyta</taxon>
        <taxon>Magnoliopsida</taxon>
        <taxon>Liliopsida</taxon>
        <taxon>Acoraceae</taxon>
        <taxon>Acorus</taxon>
    </lineage>
</organism>
<comment type="caution">
    <text evidence="1">The sequence shown here is derived from an EMBL/GenBank/DDBJ whole genome shotgun (WGS) entry which is preliminary data.</text>
</comment>
<proteinExistence type="predicted"/>
<reference evidence="1" key="1">
    <citation type="journal article" date="2023" name="Nat. Commun.">
        <title>Diploid and tetraploid genomes of Acorus and the evolution of monocots.</title>
        <authorList>
            <person name="Ma L."/>
            <person name="Liu K.W."/>
            <person name="Li Z."/>
            <person name="Hsiao Y.Y."/>
            <person name="Qi Y."/>
            <person name="Fu T."/>
            <person name="Tang G.D."/>
            <person name="Zhang D."/>
            <person name="Sun W.H."/>
            <person name="Liu D.K."/>
            <person name="Li Y."/>
            <person name="Chen G.Z."/>
            <person name="Liu X.D."/>
            <person name="Liao X.Y."/>
            <person name="Jiang Y.T."/>
            <person name="Yu X."/>
            <person name="Hao Y."/>
            <person name="Huang J."/>
            <person name="Zhao X.W."/>
            <person name="Ke S."/>
            <person name="Chen Y.Y."/>
            <person name="Wu W.L."/>
            <person name="Hsu J.L."/>
            <person name="Lin Y.F."/>
            <person name="Huang M.D."/>
            <person name="Li C.Y."/>
            <person name="Huang L."/>
            <person name="Wang Z.W."/>
            <person name="Zhao X."/>
            <person name="Zhong W.Y."/>
            <person name="Peng D.H."/>
            <person name="Ahmad S."/>
            <person name="Lan S."/>
            <person name="Zhang J.S."/>
            <person name="Tsai W.C."/>
            <person name="Van de Peer Y."/>
            <person name="Liu Z.J."/>
        </authorList>
    </citation>
    <scope>NUCLEOTIDE SEQUENCE</scope>
    <source>
        <strain evidence="1">CP</strain>
    </source>
</reference>
<dbReference type="AlphaFoldDB" id="A0AAV9E506"/>
<name>A0AAV9E506_ACOCL</name>
<reference evidence="1" key="2">
    <citation type="submission" date="2023-06" db="EMBL/GenBank/DDBJ databases">
        <authorList>
            <person name="Ma L."/>
            <person name="Liu K.-W."/>
            <person name="Li Z."/>
            <person name="Hsiao Y.-Y."/>
            <person name="Qi Y."/>
            <person name="Fu T."/>
            <person name="Tang G."/>
            <person name="Zhang D."/>
            <person name="Sun W.-H."/>
            <person name="Liu D.-K."/>
            <person name="Li Y."/>
            <person name="Chen G.-Z."/>
            <person name="Liu X.-D."/>
            <person name="Liao X.-Y."/>
            <person name="Jiang Y.-T."/>
            <person name="Yu X."/>
            <person name="Hao Y."/>
            <person name="Huang J."/>
            <person name="Zhao X.-W."/>
            <person name="Ke S."/>
            <person name="Chen Y.-Y."/>
            <person name="Wu W.-L."/>
            <person name="Hsu J.-L."/>
            <person name="Lin Y.-F."/>
            <person name="Huang M.-D."/>
            <person name="Li C.-Y."/>
            <person name="Huang L."/>
            <person name="Wang Z.-W."/>
            <person name="Zhao X."/>
            <person name="Zhong W.-Y."/>
            <person name="Peng D.-H."/>
            <person name="Ahmad S."/>
            <person name="Lan S."/>
            <person name="Zhang J.-S."/>
            <person name="Tsai W.-C."/>
            <person name="Van De Peer Y."/>
            <person name="Liu Z.-J."/>
        </authorList>
    </citation>
    <scope>NUCLEOTIDE SEQUENCE</scope>
    <source>
        <strain evidence="1">CP</strain>
        <tissue evidence="1">Leaves</tissue>
    </source>
</reference>
<protein>
    <submittedName>
        <fullName evidence="1">Uncharacterized protein</fullName>
    </submittedName>
</protein>
<gene>
    <name evidence="1" type="ORF">QJS10_CPA09g00255</name>
</gene>